<dbReference type="AlphaFoldDB" id="A0A8J5QUI0"/>
<organism evidence="2 3">
    <name type="scientific">Zizania palustris</name>
    <name type="common">Northern wild rice</name>
    <dbReference type="NCBI Taxonomy" id="103762"/>
    <lineage>
        <taxon>Eukaryota</taxon>
        <taxon>Viridiplantae</taxon>
        <taxon>Streptophyta</taxon>
        <taxon>Embryophyta</taxon>
        <taxon>Tracheophyta</taxon>
        <taxon>Spermatophyta</taxon>
        <taxon>Magnoliopsida</taxon>
        <taxon>Liliopsida</taxon>
        <taxon>Poales</taxon>
        <taxon>Poaceae</taxon>
        <taxon>BOP clade</taxon>
        <taxon>Oryzoideae</taxon>
        <taxon>Oryzeae</taxon>
        <taxon>Zizaniinae</taxon>
        <taxon>Zizania</taxon>
    </lineage>
</organism>
<gene>
    <name evidence="2" type="ORF">GUJ93_ZPchr2171g28976</name>
</gene>
<evidence type="ECO:0000256" key="1">
    <source>
        <dbReference type="SAM" id="MobiDB-lite"/>
    </source>
</evidence>
<feature type="compositionally biased region" description="Gly residues" evidence="1">
    <location>
        <begin position="86"/>
        <end position="100"/>
    </location>
</feature>
<accession>A0A8J5QUI0</accession>
<dbReference type="EMBL" id="JAAALK010001405">
    <property type="protein sequence ID" value="KAG8042965.1"/>
    <property type="molecule type" value="Genomic_DNA"/>
</dbReference>
<sequence length="100" mass="10908">METTTLDVRSWLMRVAGRAKVAGGARWEESGTRWRHLSAMVLVPGGCGWCWFLAVLRDWGGGRAKIGDYDDEASEDRRGRQRSIGGVWGGEGGGTGVGRR</sequence>
<reference evidence="2" key="1">
    <citation type="journal article" date="2021" name="bioRxiv">
        <title>Whole Genome Assembly and Annotation of Northern Wild Rice, Zizania palustris L., Supports a Whole Genome Duplication in the Zizania Genus.</title>
        <authorList>
            <person name="Haas M."/>
            <person name="Kono T."/>
            <person name="Macchietto M."/>
            <person name="Millas R."/>
            <person name="McGilp L."/>
            <person name="Shao M."/>
            <person name="Duquette J."/>
            <person name="Hirsch C.N."/>
            <person name="Kimball J."/>
        </authorList>
    </citation>
    <scope>NUCLEOTIDE SEQUENCE</scope>
    <source>
        <tissue evidence="2">Fresh leaf tissue</tissue>
    </source>
</reference>
<evidence type="ECO:0000313" key="3">
    <source>
        <dbReference type="Proteomes" id="UP000729402"/>
    </source>
</evidence>
<protein>
    <submittedName>
        <fullName evidence="2">Uncharacterized protein</fullName>
    </submittedName>
</protein>
<proteinExistence type="predicted"/>
<feature type="region of interest" description="Disordered" evidence="1">
    <location>
        <begin position="68"/>
        <end position="100"/>
    </location>
</feature>
<evidence type="ECO:0000313" key="2">
    <source>
        <dbReference type="EMBL" id="KAG8042965.1"/>
    </source>
</evidence>
<name>A0A8J5QUI0_ZIZPA</name>
<reference evidence="2" key="2">
    <citation type="submission" date="2021-02" db="EMBL/GenBank/DDBJ databases">
        <authorList>
            <person name="Kimball J.A."/>
            <person name="Haas M.W."/>
            <person name="Macchietto M."/>
            <person name="Kono T."/>
            <person name="Duquette J."/>
            <person name="Shao M."/>
        </authorList>
    </citation>
    <scope>NUCLEOTIDE SEQUENCE</scope>
    <source>
        <tissue evidence="2">Fresh leaf tissue</tissue>
    </source>
</reference>
<comment type="caution">
    <text evidence="2">The sequence shown here is derived from an EMBL/GenBank/DDBJ whole genome shotgun (WGS) entry which is preliminary data.</text>
</comment>
<dbReference type="Proteomes" id="UP000729402">
    <property type="component" value="Unassembled WGS sequence"/>
</dbReference>
<keyword evidence="3" id="KW-1185">Reference proteome</keyword>